<dbReference type="Proteomes" id="UP001556196">
    <property type="component" value="Unassembled WGS sequence"/>
</dbReference>
<dbReference type="RefSeq" id="WP_367725837.1">
    <property type="nucleotide sequence ID" value="NZ_JBFOCH010000092.1"/>
</dbReference>
<dbReference type="EMBL" id="JBFOCI010000009">
    <property type="protein sequence ID" value="MEW9808604.1"/>
    <property type="molecule type" value="Genomic_DNA"/>
</dbReference>
<proteinExistence type="predicted"/>
<organism evidence="1 2">
    <name type="scientific">Mesorhizobium marinum</name>
    <dbReference type="NCBI Taxonomy" id="3228790"/>
    <lineage>
        <taxon>Bacteria</taxon>
        <taxon>Pseudomonadati</taxon>
        <taxon>Pseudomonadota</taxon>
        <taxon>Alphaproteobacteria</taxon>
        <taxon>Hyphomicrobiales</taxon>
        <taxon>Phyllobacteriaceae</taxon>
        <taxon>Mesorhizobium</taxon>
    </lineage>
</organism>
<reference evidence="1 2" key="1">
    <citation type="submission" date="2024-06" db="EMBL/GenBank/DDBJ databases">
        <authorList>
            <person name="Tuo L."/>
        </authorList>
    </citation>
    <scope>NUCLEOTIDE SEQUENCE [LARGE SCALE GENOMIC DNA]</scope>
    <source>
        <strain evidence="1 2">ZMM04-5</strain>
    </source>
</reference>
<accession>A0ABV3R5J7</accession>
<protein>
    <submittedName>
        <fullName evidence="1">Uncharacterized protein</fullName>
    </submittedName>
</protein>
<comment type="caution">
    <text evidence="1">The sequence shown here is derived from an EMBL/GenBank/DDBJ whole genome shotgun (WGS) entry which is preliminary data.</text>
</comment>
<evidence type="ECO:0000313" key="2">
    <source>
        <dbReference type="Proteomes" id="UP001556196"/>
    </source>
</evidence>
<keyword evidence="2" id="KW-1185">Reference proteome</keyword>
<evidence type="ECO:0000313" key="1">
    <source>
        <dbReference type="EMBL" id="MEW9808604.1"/>
    </source>
</evidence>
<sequence length="40" mass="4464">MPTKAQVATWDRLMVPLSRVADPVLGYSLGKSILAVWQKH</sequence>
<gene>
    <name evidence="1" type="ORF">ABUE31_21650</name>
</gene>
<name>A0ABV3R5J7_9HYPH</name>